<organism evidence="1">
    <name type="scientific">uncultured Caudovirales phage</name>
    <dbReference type="NCBI Taxonomy" id="2100421"/>
    <lineage>
        <taxon>Viruses</taxon>
        <taxon>Duplodnaviria</taxon>
        <taxon>Heunggongvirae</taxon>
        <taxon>Uroviricota</taxon>
        <taxon>Caudoviricetes</taxon>
        <taxon>Peduoviridae</taxon>
        <taxon>Maltschvirus</taxon>
        <taxon>Maltschvirus maltsch</taxon>
    </lineage>
</organism>
<accession>A0A6J5NBT5</accession>
<proteinExistence type="predicted"/>
<dbReference type="EMBL" id="LR796662">
    <property type="protein sequence ID" value="CAB4157170.1"/>
    <property type="molecule type" value="Genomic_DNA"/>
</dbReference>
<reference evidence="1" key="1">
    <citation type="submission" date="2020-04" db="EMBL/GenBank/DDBJ databases">
        <authorList>
            <person name="Chiriac C."/>
            <person name="Salcher M."/>
            <person name="Ghai R."/>
            <person name="Kavagutti S V."/>
        </authorList>
    </citation>
    <scope>NUCLEOTIDE SEQUENCE</scope>
</reference>
<name>A0A6J5NBT5_9CAUD</name>
<gene>
    <name evidence="1" type="ORF">UFOVP690_6</name>
</gene>
<protein>
    <submittedName>
        <fullName evidence="1">Uncharacterized protein</fullName>
    </submittedName>
</protein>
<sequence length="118" mass="13308">MITNFEEITCELTPDEKRLVPVIIRGLNLKSKANPIKGNDIVNAINVNKEKYGIKKFSEPRLRKIINFIRTEGILPVIGTSNGYYVSYDPEELNGQIESLTQRADAIMSSANGLKKWI</sequence>
<evidence type="ECO:0000313" key="1">
    <source>
        <dbReference type="EMBL" id="CAB4157170.1"/>
    </source>
</evidence>